<dbReference type="OrthoDB" id="9802944at2"/>
<dbReference type="PROSITE" id="PS50937">
    <property type="entry name" value="HTH_MERR_2"/>
    <property type="match status" value="1"/>
</dbReference>
<comment type="caution">
    <text evidence="6">The sequence shown here is derived from an EMBL/GenBank/DDBJ whole genome shotgun (WGS) entry which is preliminary data.</text>
</comment>
<dbReference type="Pfam" id="PF13411">
    <property type="entry name" value="MerR_1"/>
    <property type="match status" value="1"/>
</dbReference>
<evidence type="ECO:0000256" key="3">
    <source>
        <dbReference type="ARBA" id="ARBA00023163"/>
    </source>
</evidence>
<dbReference type="SMART" id="SM00422">
    <property type="entry name" value="HTH_MERR"/>
    <property type="match status" value="1"/>
</dbReference>
<sequence length="138" mass="15761">MLTIGELAKATGTNVSTIRYWEQTGLLAPSGRSEGNQRRYTEDEQDRLAFIRHARDLGLSVDAIRDLIDLSHRPDMPDTEADRIASEQLAEIREKIDRLKKLENELVQMSTRRVPLDGNKSRVIQALARFERPSTETE</sequence>
<dbReference type="AlphaFoldDB" id="A0A178YLZ0"/>
<keyword evidence="4" id="KW-0175">Coiled coil</keyword>
<dbReference type="InterPro" id="IPR000551">
    <property type="entry name" value="MerR-type_HTH_dom"/>
</dbReference>
<dbReference type="CDD" id="cd04785">
    <property type="entry name" value="HTH_CadR-PbrR-like"/>
    <property type="match status" value="1"/>
</dbReference>
<dbReference type="SUPFAM" id="SSF46955">
    <property type="entry name" value="Putative DNA-binding domain"/>
    <property type="match status" value="1"/>
</dbReference>
<dbReference type="InterPro" id="IPR009061">
    <property type="entry name" value="DNA-bd_dom_put_sf"/>
</dbReference>
<evidence type="ECO:0000259" key="5">
    <source>
        <dbReference type="PROSITE" id="PS50937"/>
    </source>
</evidence>
<evidence type="ECO:0000256" key="2">
    <source>
        <dbReference type="ARBA" id="ARBA00023125"/>
    </source>
</evidence>
<reference evidence="6 7" key="1">
    <citation type="submission" date="2015-11" db="EMBL/GenBank/DDBJ databases">
        <title>Ensifer anhuiense sp. nov., an effective nitrogen fixation bacterium with Glycine soja.</title>
        <authorList>
            <person name="Yan H."/>
            <person name="Chen W."/>
        </authorList>
    </citation>
    <scope>NUCLEOTIDE SEQUENCE [LARGE SCALE GENOMIC DNA]</scope>
    <source>
        <strain evidence="6 7">LMG 7837</strain>
    </source>
</reference>
<dbReference type="RefSeq" id="WP_066870575.1">
    <property type="nucleotide sequence ID" value="NZ_LNQB01000061.1"/>
</dbReference>
<dbReference type="Gene3D" id="1.10.1660.10">
    <property type="match status" value="1"/>
</dbReference>
<keyword evidence="3" id="KW-0804">Transcription</keyword>
<organism evidence="6 7">
    <name type="scientific">Sinorhizobium saheli</name>
    <dbReference type="NCBI Taxonomy" id="36856"/>
    <lineage>
        <taxon>Bacteria</taxon>
        <taxon>Pseudomonadati</taxon>
        <taxon>Pseudomonadota</taxon>
        <taxon>Alphaproteobacteria</taxon>
        <taxon>Hyphomicrobiales</taxon>
        <taxon>Rhizobiaceae</taxon>
        <taxon>Sinorhizobium/Ensifer group</taxon>
        <taxon>Sinorhizobium</taxon>
    </lineage>
</organism>
<feature type="domain" description="HTH merR-type" evidence="5">
    <location>
        <begin position="1"/>
        <end position="70"/>
    </location>
</feature>
<dbReference type="GO" id="GO:0003677">
    <property type="term" value="F:DNA binding"/>
    <property type="evidence" value="ECO:0007669"/>
    <property type="project" value="UniProtKB-KW"/>
</dbReference>
<keyword evidence="7" id="KW-1185">Reference proteome</keyword>
<dbReference type="PANTHER" id="PTHR30204">
    <property type="entry name" value="REDOX-CYCLING DRUG-SENSING TRANSCRIPTIONAL ACTIVATOR SOXR"/>
    <property type="match status" value="1"/>
</dbReference>
<dbReference type="Proteomes" id="UP000078507">
    <property type="component" value="Unassembled WGS sequence"/>
</dbReference>
<name>A0A178YLZ0_SINSA</name>
<evidence type="ECO:0000313" key="7">
    <source>
        <dbReference type="Proteomes" id="UP000078507"/>
    </source>
</evidence>
<dbReference type="EMBL" id="LNQB01000061">
    <property type="protein sequence ID" value="OAP48437.1"/>
    <property type="molecule type" value="Genomic_DNA"/>
</dbReference>
<dbReference type="GO" id="GO:0003700">
    <property type="term" value="F:DNA-binding transcription factor activity"/>
    <property type="evidence" value="ECO:0007669"/>
    <property type="project" value="InterPro"/>
</dbReference>
<feature type="coiled-coil region" evidence="4">
    <location>
        <begin position="82"/>
        <end position="112"/>
    </location>
</feature>
<dbReference type="PANTHER" id="PTHR30204:SF94">
    <property type="entry name" value="HEAVY METAL-DEPENDENT TRANSCRIPTIONAL REGULATOR HI_0293-RELATED"/>
    <property type="match status" value="1"/>
</dbReference>
<gene>
    <name evidence="6" type="ORF">ATB98_24100</name>
</gene>
<keyword evidence="2" id="KW-0238">DNA-binding</keyword>
<dbReference type="PRINTS" id="PR00040">
    <property type="entry name" value="HTHMERR"/>
</dbReference>
<protein>
    <submittedName>
        <fullName evidence="6">MerR family transcriptional regulator</fullName>
    </submittedName>
</protein>
<dbReference type="STRING" id="36856.ATB98_24100"/>
<keyword evidence="1" id="KW-0805">Transcription regulation</keyword>
<proteinExistence type="predicted"/>
<dbReference type="InterPro" id="IPR047057">
    <property type="entry name" value="MerR_fam"/>
</dbReference>
<evidence type="ECO:0000313" key="6">
    <source>
        <dbReference type="EMBL" id="OAP48437.1"/>
    </source>
</evidence>
<evidence type="ECO:0000256" key="1">
    <source>
        <dbReference type="ARBA" id="ARBA00023015"/>
    </source>
</evidence>
<accession>A0A178YLZ0</accession>
<evidence type="ECO:0000256" key="4">
    <source>
        <dbReference type="SAM" id="Coils"/>
    </source>
</evidence>